<reference evidence="3 4" key="1">
    <citation type="journal article" date="2024" name="Plant Biotechnol. J.">
        <title>Dendrobium thyrsiflorum genome and its molecular insights into genes involved in important horticultural traits.</title>
        <authorList>
            <person name="Chen B."/>
            <person name="Wang J.Y."/>
            <person name="Zheng P.J."/>
            <person name="Li K.L."/>
            <person name="Liang Y.M."/>
            <person name="Chen X.F."/>
            <person name="Zhang C."/>
            <person name="Zhao X."/>
            <person name="He X."/>
            <person name="Zhang G.Q."/>
            <person name="Liu Z.J."/>
            <person name="Xu Q."/>
        </authorList>
    </citation>
    <scope>NUCLEOTIDE SEQUENCE [LARGE SCALE GENOMIC DNA]</scope>
    <source>
        <strain evidence="3">GZMU011</strain>
    </source>
</reference>
<accession>A0ABD0VMX5</accession>
<name>A0ABD0VMX5_DENTH</name>
<dbReference type="InterPro" id="IPR026960">
    <property type="entry name" value="RVT-Znf"/>
</dbReference>
<dbReference type="InterPro" id="IPR053151">
    <property type="entry name" value="RNase_H-like"/>
</dbReference>
<evidence type="ECO:0008006" key="5">
    <source>
        <dbReference type="Google" id="ProtNLM"/>
    </source>
</evidence>
<evidence type="ECO:0000259" key="1">
    <source>
        <dbReference type="Pfam" id="PF13456"/>
    </source>
</evidence>
<keyword evidence="4" id="KW-1185">Reference proteome</keyword>
<dbReference type="PANTHER" id="PTHR47723:SF19">
    <property type="entry name" value="POLYNUCLEOTIDYL TRANSFERASE, RIBONUCLEASE H-LIKE SUPERFAMILY PROTEIN"/>
    <property type="match status" value="1"/>
</dbReference>
<dbReference type="EMBL" id="JANQDX010000005">
    <property type="protein sequence ID" value="KAL0923917.1"/>
    <property type="molecule type" value="Genomic_DNA"/>
</dbReference>
<feature type="domain" description="RNase H type-1" evidence="1">
    <location>
        <begin position="163"/>
        <end position="254"/>
    </location>
</feature>
<protein>
    <recommendedName>
        <fullName evidence="5">Reverse transcriptase zinc-binding domain-containing protein</fullName>
    </recommendedName>
</protein>
<dbReference type="AlphaFoldDB" id="A0ABD0VMX5"/>
<feature type="domain" description="Reverse transcriptase zinc-binding" evidence="2">
    <location>
        <begin position="4"/>
        <end position="60"/>
    </location>
</feature>
<dbReference type="Pfam" id="PF13966">
    <property type="entry name" value="zf-RVT"/>
    <property type="match status" value="1"/>
</dbReference>
<dbReference type="Pfam" id="PF13456">
    <property type="entry name" value="RVT_3"/>
    <property type="match status" value="1"/>
</dbReference>
<gene>
    <name evidence="3" type="ORF">M5K25_004705</name>
</gene>
<sequence>MRKLNITPKEQLFWWRLVNNALPTNLWLNHRKLKDFVFCPRNCSDIEDSNHVYVRCLKLNEIFDMLKQWGIQLPIFCNLDDCLKKSIDYGYFISGNYFFLPFSARNNYKHGVKVPTSTVIASYILSYSFQPRLIPICRNWDANRHLMLSKIWYPPPSNWIKLNVDVALTLSNLASIVGVLRDHKGRFLLAYYGRRLKHWEISFMELLAIFEFKNVIQEWMRDKQGIIIEGDSSIVISLLRSSFMRSNNQKNMIRRHDFYFLDVFRIQGGGRCLFSICPPLRFFWDAFVSSELPSRFVDLIKEDCDRISIT</sequence>
<proteinExistence type="predicted"/>
<evidence type="ECO:0000259" key="2">
    <source>
        <dbReference type="Pfam" id="PF13966"/>
    </source>
</evidence>
<dbReference type="Proteomes" id="UP001552299">
    <property type="component" value="Unassembled WGS sequence"/>
</dbReference>
<organism evidence="3 4">
    <name type="scientific">Dendrobium thyrsiflorum</name>
    <name type="common">Pinecone-like raceme dendrobium</name>
    <name type="synonym">Orchid</name>
    <dbReference type="NCBI Taxonomy" id="117978"/>
    <lineage>
        <taxon>Eukaryota</taxon>
        <taxon>Viridiplantae</taxon>
        <taxon>Streptophyta</taxon>
        <taxon>Embryophyta</taxon>
        <taxon>Tracheophyta</taxon>
        <taxon>Spermatophyta</taxon>
        <taxon>Magnoliopsida</taxon>
        <taxon>Liliopsida</taxon>
        <taxon>Asparagales</taxon>
        <taxon>Orchidaceae</taxon>
        <taxon>Epidendroideae</taxon>
        <taxon>Malaxideae</taxon>
        <taxon>Dendrobiinae</taxon>
        <taxon>Dendrobium</taxon>
    </lineage>
</organism>
<evidence type="ECO:0000313" key="3">
    <source>
        <dbReference type="EMBL" id="KAL0923917.1"/>
    </source>
</evidence>
<comment type="caution">
    <text evidence="3">The sequence shown here is derived from an EMBL/GenBank/DDBJ whole genome shotgun (WGS) entry which is preliminary data.</text>
</comment>
<evidence type="ECO:0000313" key="4">
    <source>
        <dbReference type="Proteomes" id="UP001552299"/>
    </source>
</evidence>
<dbReference type="PANTHER" id="PTHR47723">
    <property type="entry name" value="OS05G0353850 PROTEIN"/>
    <property type="match status" value="1"/>
</dbReference>
<dbReference type="InterPro" id="IPR002156">
    <property type="entry name" value="RNaseH_domain"/>
</dbReference>